<dbReference type="EMBL" id="MU858267">
    <property type="protein sequence ID" value="KAK4207909.1"/>
    <property type="molecule type" value="Genomic_DNA"/>
</dbReference>
<keyword evidence="3" id="KW-1185">Reference proteome</keyword>
<evidence type="ECO:0000313" key="2">
    <source>
        <dbReference type="EMBL" id="KAK4207909.1"/>
    </source>
</evidence>
<reference evidence="2" key="2">
    <citation type="submission" date="2023-05" db="EMBL/GenBank/DDBJ databases">
        <authorList>
            <consortium name="Lawrence Berkeley National Laboratory"/>
            <person name="Steindorff A."/>
            <person name="Hensen N."/>
            <person name="Bonometti L."/>
            <person name="Westerberg I."/>
            <person name="Brannstrom I.O."/>
            <person name="Guillou S."/>
            <person name="Cros-Aarteil S."/>
            <person name="Calhoun S."/>
            <person name="Haridas S."/>
            <person name="Kuo A."/>
            <person name="Mondo S."/>
            <person name="Pangilinan J."/>
            <person name="Riley R."/>
            <person name="Labutti K."/>
            <person name="Andreopoulos B."/>
            <person name="Lipzen A."/>
            <person name="Chen C."/>
            <person name="Yanf M."/>
            <person name="Daum C."/>
            <person name="Ng V."/>
            <person name="Clum A."/>
            <person name="Ohm R."/>
            <person name="Martin F."/>
            <person name="Silar P."/>
            <person name="Natvig D."/>
            <person name="Lalanne C."/>
            <person name="Gautier V."/>
            <person name="Ament-Velasquez S.L."/>
            <person name="Kruys A."/>
            <person name="Hutchinson M.I."/>
            <person name="Powell A.J."/>
            <person name="Barry K."/>
            <person name="Miller A.N."/>
            <person name="Grigoriev I.V."/>
            <person name="Debuchy R."/>
            <person name="Gladieux P."/>
            <person name="Thoren M.H."/>
            <person name="Johannesson H."/>
        </authorList>
    </citation>
    <scope>NUCLEOTIDE SEQUENCE</scope>
    <source>
        <strain evidence="2">PSN293</strain>
    </source>
</reference>
<organism evidence="2 3">
    <name type="scientific">Rhypophila decipiens</name>
    <dbReference type="NCBI Taxonomy" id="261697"/>
    <lineage>
        <taxon>Eukaryota</taxon>
        <taxon>Fungi</taxon>
        <taxon>Dikarya</taxon>
        <taxon>Ascomycota</taxon>
        <taxon>Pezizomycotina</taxon>
        <taxon>Sordariomycetes</taxon>
        <taxon>Sordariomycetidae</taxon>
        <taxon>Sordariales</taxon>
        <taxon>Naviculisporaceae</taxon>
        <taxon>Rhypophila</taxon>
    </lineage>
</organism>
<evidence type="ECO:0000313" key="3">
    <source>
        <dbReference type="Proteomes" id="UP001301769"/>
    </source>
</evidence>
<protein>
    <submittedName>
        <fullName evidence="2">Heterokaryon incompatibility protein-domain-containing protein</fullName>
    </submittedName>
</protein>
<proteinExistence type="predicted"/>
<sequence length="429" mass="48718">MRLLNARTLKLESFFGTQPPPYAILSHTWEQEEVLFADIQDKKTPFPDHKLGAYKVKKSCTQARQLGFDHVWIDTCCIDKTSSAELSESINSMFAWYRQADICFAFLGDVNDTNSAVKATVEGSRWFTRGWTLQELVAPRQVIFFDSQWKEIGRREPDGEVNNSAFLDMLGRATRIPSSLLCRDAAGPCSLGGLYQKANEKQHPMRLYHGTCQGCSRKDTLPMFLRDRFSNAQKMSWAARRVTTRREDQAYCMLGLFCVNMPLLYGEGEAAFIRLQEEILRKSDDPSLLAFDHFNMGKAWYTVDTGLLAPSALSFQDSQIRLPRSSRIQTLNRMTLDSKTISLHLLLCPDNGRSRSRLWLAILPCRYEDDLAARPALLLESVSHDNTVFSRVLVKEITVRPVATELNIREKSIHAGGRFCITSVHSLSD</sequence>
<dbReference type="InterPro" id="IPR010730">
    <property type="entry name" value="HET"/>
</dbReference>
<evidence type="ECO:0000259" key="1">
    <source>
        <dbReference type="Pfam" id="PF06985"/>
    </source>
</evidence>
<comment type="caution">
    <text evidence="2">The sequence shown here is derived from an EMBL/GenBank/DDBJ whole genome shotgun (WGS) entry which is preliminary data.</text>
</comment>
<reference evidence="2" key="1">
    <citation type="journal article" date="2023" name="Mol. Phylogenet. Evol.">
        <title>Genome-scale phylogeny and comparative genomics of the fungal order Sordariales.</title>
        <authorList>
            <person name="Hensen N."/>
            <person name="Bonometti L."/>
            <person name="Westerberg I."/>
            <person name="Brannstrom I.O."/>
            <person name="Guillou S."/>
            <person name="Cros-Aarteil S."/>
            <person name="Calhoun S."/>
            <person name="Haridas S."/>
            <person name="Kuo A."/>
            <person name="Mondo S."/>
            <person name="Pangilinan J."/>
            <person name="Riley R."/>
            <person name="LaButti K."/>
            <person name="Andreopoulos B."/>
            <person name="Lipzen A."/>
            <person name="Chen C."/>
            <person name="Yan M."/>
            <person name="Daum C."/>
            <person name="Ng V."/>
            <person name="Clum A."/>
            <person name="Steindorff A."/>
            <person name="Ohm R.A."/>
            <person name="Martin F."/>
            <person name="Silar P."/>
            <person name="Natvig D.O."/>
            <person name="Lalanne C."/>
            <person name="Gautier V."/>
            <person name="Ament-Velasquez S.L."/>
            <person name="Kruys A."/>
            <person name="Hutchinson M.I."/>
            <person name="Powell A.J."/>
            <person name="Barry K."/>
            <person name="Miller A.N."/>
            <person name="Grigoriev I.V."/>
            <person name="Debuchy R."/>
            <person name="Gladieux P."/>
            <person name="Hiltunen Thoren M."/>
            <person name="Johannesson H."/>
        </authorList>
    </citation>
    <scope>NUCLEOTIDE SEQUENCE</scope>
    <source>
        <strain evidence="2">PSN293</strain>
    </source>
</reference>
<dbReference type="PANTHER" id="PTHR10622:SF10">
    <property type="entry name" value="HET DOMAIN-CONTAINING PROTEIN"/>
    <property type="match status" value="1"/>
</dbReference>
<dbReference type="PANTHER" id="PTHR10622">
    <property type="entry name" value="HET DOMAIN-CONTAINING PROTEIN"/>
    <property type="match status" value="1"/>
</dbReference>
<name>A0AAN7B2J1_9PEZI</name>
<gene>
    <name evidence="2" type="ORF">QBC37DRAFT_297712</name>
</gene>
<feature type="domain" description="Heterokaryon incompatibility" evidence="1">
    <location>
        <begin position="22"/>
        <end position="114"/>
    </location>
</feature>
<dbReference type="Proteomes" id="UP001301769">
    <property type="component" value="Unassembled WGS sequence"/>
</dbReference>
<dbReference type="Pfam" id="PF06985">
    <property type="entry name" value="HET"/>
    <property type="match status" value="1"/>
</dbReference>
<accession>A0AAN7B2J1</accession>
<dbReference type="AlphaFoldDB" id="A0AAN7B2J1"/>